<evidence type="ECO:0000313" key="2">
    <source>
        <dbReference type="EMBL" id="CEM09461.1"/>
    </source>
</evidence>
<feature type="compositionally biased region" description="Polar residues" evidence="1">
    <location>
        <begin position="139"/>
        <end position="149"/>
    </location>
</feature>
<dbReference type="VEuPathDB" id="CryptoDB:Cvel_172"/>
<name>A0A0G4F9D5_9ALVE</name>
<sequence length="207" mass="20751">MSVRCPLLLPACLPLCLQNKADLERISAAIGTGRTAEQVRVFMQREAQRVHARGIPFSISGITLPPPPPAPVAAPPPPSAPGVARAGPPPLAAAQVQARPPSAAAAPSMRSPPAPPTLQPKHFQFRPPPGSLIPAPAPTGQQVSSSFQGTMLAPKASAPPGSPSPRPVGSPTGSVLAAQQNTVPVGGPKNAGPPAVAKASPPPPPKG</sequence>
<accession>A0A0G4F9D5</accession>
<dbReference type="AlphaFoldDB" id="A0A0G4F9D5"/>
<evidence type="ECO:0000256" key="1">
    <source>
        <dbReference type="SAM" id="MobiDB-lite"/>
    </source>
</evidence>
<dbReference type="EMBL" id="CDMZ01000221">
    <property type="protein sequence ID" value="CEM09461.1"/>
    <property type="molecule type" value="Genomic_DNA"/>
</dbReference>
<feature type="compositionally biased region" description="Pro residues" evidence="1">
    <location>
        <begin position="66"/>
        <end position="80"/>
    </location>
</feature>
<reference evidence="2" key="1">
    <citation type="submission" date="2014-11" db="EMBL/GenBank/DDBJ databases">
        <authorList>
            <person name="Otto D Thomas"/>
            <person name="Naeem Raeece"/>
        </authorList>
    </citation>
    <scope>NUCLEOTIDE SEQUENCE</scope>
</reference>
<feature type="region of interest" description="Disordered" evidence="1">
    <location>
        <begin position="66"/>
        <end position="207"/>
    </location>
</feature>
<protein>
    <submittedName>
        <fullName evidence="2">Uncharacterized protein</fullName>
    </submittedName>
</protein>
<feature type="compositionally biased region" description="Pro residues" evidence="1">
    <location>
        <begin position="126"/>
        <end position="137"/>
    </location>
</feature>
<feature type="compositionally biased region" description="Low complexity" evidence="1">
    <location>
        <begin position="81"/>
        <end position="109"/>
    </location>
</feature>
<organism evidence="2">
    <name type="scientific">Chromera velia CCMP2878</name>
    <dbReference type="NCBI Taxonomy" id="1169474"/>
    <lineage>
        <taxon>Eukaryota</taxon>
        <taxon>Sar</taxon>
        <taxon>Alveolata</taxon>
        <taxon>Colpodellida</taxon>
        <taxon>Chromeraceae</taxon>
        <taxon>Chromera</taxon>
    </lineage>
</organism>
<proteinExistence type="predicted"/>
<gene>
    <name evidence="2" type="ORF">Cvel_172</name>
</gene>